<name>A0ABQ6D8W4_9HYPH</name>
<dbReference type="Pfam" id="PF07811">
    <property type="entry name" value="TadE"/>
    <property type="match status" value="1"/>
</dbReference>
<organism evidence="3 4">
    <name type="scientific">Methylobacterium brachythecii</name>
    <dbReference type="NCBI Taxonomy" id="1176177"/>
    <lineage>
        <taxon>Bacteria</taxon>
        <taxon>Pseudomonadati</taxon>
        <taxon>Pseudomonadota</taxon>
        <taxon>Alphaproteobacteria</taxon>
        <taxon>Hyphomicrobiales</taxon>
        <taxon>Methylobacteriaceae</taxon>
        <taxon>Methylobacterium</taxon>
    </lineage>
</organism>
<keyword evidence="4" id="KW-1185">Reference proteome</keyword>
<evidence type="ECO:0000313" key="4">
    <source>
        <dbReference type="Proteomes" id="UP001156881"/>
    </source>
</evidence>
<sequence length="210" mass="22117">MDRTALPHLRSKFCRDATGVSAVEFALILPLMLALFIGGSELARAIDNSRKVTLVSRVLADLTSQGDTVNPMAAATMQDILSSASLVLAPYNSNSTSIVISAVGVYATNLTRPYICSSTTLNGVARTAKANATDITVPPTFQLPGMRYVLAEVSMPYQPIFGSAVMKTFTGAAGLTFKVGMPWPVRAGKVVNSTYSEVILPSGVACPLTP</sequence>
<keyword evidence="1" id="KW-0812">Transmembrane</keyword>
<dbReference type="InterPro" id="IPR012495">
    <property type="entry name" value="TadE-like_dom"/>
</dbReference>
<keyword evidence="1" id="KW-1133">Transmembrane helix</keyword>
<evidence type="ECO:0000313" key="3">
    <source>
        <dbReference type="EMBL" id="GLS45010.1"/>
    </source>
</evidence>
<dbReference type="RefSeq" id="WP_183508678.1">
    <property type="nucleotide sequence ID" value="NZ_BSPG01000017.1"/>
</dbReference>
<dbReference type="EMBL" id="BSPG01000017">
    <property type="protein sequence ID" value="GLS45010.1"/>
    <property type="molecule type" value="Genomic_DNA"/>
</dbReference>
<keyword evidence="1" id="KW-0472">Membrane</keyword>
<gene>
    <name evidence="3" type="ORF">GCM10007884_29990</name>
</gene>
<dbReference type="Proteomes" id="UP001156881">
    <property type="component" value="Unassembled WGS sequence"/>
</dbReference>
<reference evidence="4" key="1">
    <citation type="journal article" date="2019" name="Int. J. Syst. Evol. Microbiol.">
        <title>The Global Catalogue of Microorganisms (GCM) 10K type strain sequencing project: providing services to taxonomists for standard genome sequencing and annotation.</title>
        <authorList>
            <consortium name="The Broad Institute Genomics Platform"/>
            <consortium name="The Broad Institute Genome Sequencing Center for Infectious Disease"/>
            <person name="Wu L."/>
            <person name="Ma J."/>
        </authorList>
    </citation>
    <scope>NUCLEOTIDE SEQUENCE [LARGE SCALE GENOMIC DNA]</scope>
    <source>
        <strain evidence="4">NBRC 107710</strain>
    </source>
</reference>
<accession>A0ABQ6D8W4</accession>
<comment type="caution">
    <text evidence="3">The sequence shown here is derived from an EMBL/GenBank/DDBJ whole genome shotgun (WGS) entry which is preliminary data.</text>
</comment>
<evidence type="ECO:0000256" key="1">
    <source>
        <dbReference type="SAM" id="Phobius"/>
    </source>
</evidence>
<feature type="domain" description="TadE-like" evidence="2">
    <location>
        <begin position="19"/>
        <end position="57"/>
    </location>
</feature>
<evidence type="ECO:0000259" key="2">
    <source>
        <dbReference type="Pfam" id="PF07811"/>
    </source>
</evidence>
<proteinExistence type="predicted"/>
<feature type="transmembrane region" description="Helical" evidence="1">
    <location>
        <begin position="20"/>
        <end position="43"/>
    </location>
</feature>
<protein>
    <recommendedName>
        <fullName evidence="2">TadE-like domain-containing protein</fullName>
    </recommendedName>
</protein>